<dbReference type="PANTHER" id="PTHR47359">
    <property type="entry name" value="PEPTIDOGLYCAN DL-ENDOPEPTIDASE CWLO"/>
    <property type="match status" value="1"/>
</dbReference>
<evidence type="ECO:0000256" key="1">
    <source>
        <dbReference type="ARBA" id="ARBA00007074"/>
    </source>
</evidence>
<sequence>MTTPPRTGMGMRGLRSLRMIRAGGRSWRGIAVALVLIVPMTLFGSIILMTPSPSIFIGGSFGEDCASAASLADASQAAASDIPADYLRIYKKVGQEIGVQWNVLAAIGKRETDHGRSQLPGVGSGTNYAGAAGPMQFLISTWGGKAKIKITPGINGYASDGDGDGYGDVYNPADAVLGAAKMLKRNGAPDDLPRAIFVYNRATWYVDQVLEIARRYAASGEIGVPADADPACDGGYVDSASSEVVQKILEYALAQRGKPYRWGGTGPDAFDCSGIIYMAYRNAGLSIPRTTFGQWPFGVKVRAGDEEPGDLVFFNSGPGTRANRPGHVGMVVSKGKMIEARCTLCGPIKVTGYTDRPNIVGFTRPLQNADVLEQLRRAVT</sequence>
<keyword evidence="3" id="KW-0378">Hydrolase</keyword>
<dbReference type="CDD" id="cd13399">
    <property type="entry name" value="Slt35-like"/>
    <property type="match status" value="1"/>
</dbReference>
<keyword evidence="7" id="KW-1185">Reference proteome</keyword>
<dbReference type="SUPFAM" id="SSF53955">
    <property type="entry name" value="Lysozyme-like"/>
    <property type="match status" value="1"/>
</dbReference>
<proteinExistence type="inferred from homology"/>
<name>A0A8J3M6D8_9ACTN</name>
<dbReference type="PANTHER" id="PTHR47359:SF3">
    <property type="entry name" value="NLP_P60 DOMAIN-CONTAINING PROTEIN-RELATED"/>
    <property type="match status" value="1"/>
</dbReference>
<keyword evidence="4" id="KW-0788">Thiol protease</keyword>
<dbReference type="RefSeq" id="WP_239115048.1">
    <property type="nucleotide sequence ID" value="NZ_BAABHH010000011.1"/>
</dbReference>
<keyword evidence="2" id="KW-0645">Protease</keyword>
<reference evidence="6 7" key="1">
    <citation type="submission" date="2021-01" db="EMBL/GenBank/DDBJ databases">
        <title>Whole genome shotgun sequence of Planotetraspora kaengkrachanensis NBRC 104272.</title>
        <authorList>
            <person name="Komaki H."/>
            <person name="Tamura T."/>
        </authorList>
    </citation>
    <scope>NUCLEOTIDE SEQUENCE [LARGE SCALE GENOMIC DNA]</scope>
    <source>
        <strain evidence="6 7">NBRC 104272</strain>
    </source>
</reference>
<dbReference type="InterPro" id="IPR023346">
    <property type="entry name" value="Lysozyme-like_dom_sf"/>
</dbReference>
<dbReference type="PROSITE" id="PS51935">
    <property type="entry name" value="NLPC_P60"/>
    <property type="match status" value="1"/>
</dbReference>
<gene>
    <name evidence="6" type="ORF">Pka01_33570</name>
</gene>
<dbReference type="GO" id="GO:0008234">
    <property type="term" value="F:cysteine-type peptidase activity"/>
    <property type="evidence" value="ECO:0007669"/>
    <property type="project" value="UniProtKB-KW"/>
</dbReference>
<evidence type="ECO:0000259" key="5">
    <source>
        <dbReference type="PROSITE" id="PS51935"/>
    </source>
</evidence>
<dbReference type="AlphaFoldDB" id="A0A8J3M6D8"/>
<protein>
    <recommendedName>
        <fullName evidence="5">NlpC/P60 domain-containing protein</fullName>
    </recommendedName>
</protein>
<dbReference type="Pfam" id="PF00877">
    <property type="entry name" value="NLPC_P60"/>
    <property type="match status" value="1"/>
</dbReference>
<dbReference type="InterPro" id="IPR051794">
    <property type="entry name" value="PG_Endopeptidase_C40"/>
</dbReference>
<comment type="caution">
    <text evidence="6">The sequence shown here is derived from an EMBL/GenBank/DDBJ whole genome shotgun (WGS) entry which is preliminary data.</text>
</comment>
<dbReference type="Proteomes" id="UP000630097">
    <property type="component" value="Unassembled WGS sequence"/>
</dbReference>
<dbReference type="Gene3D" id="1.10.530.10">
    <property type="match status" value="1"/>
</dbReference>
<accession>A0A8J3M6D8</accession>
<evidence type="ECO:0000256" key="2">
    <source>
        <dbReference type="ARBA" id="ARBA00022670"/>
    </source>
</evidence>
<evidence type="ECO:0000256" key="3">
    <source>
        <dbReference type="ARBA" id="ARBA00022801"/>
    </source>
</evidence>
<evidence type="ECO:0000313" key="7">
    <source>
        <dbReference type="Proteomes" id="UP000630097"/>
    </source>
</evidence>
<dbReference type="InterPro" id="IPR000064">
    <property type="entry name" value="NLP_P60_dom"/>
</dbReference>
<comment type="similarity">
    <text evidence="1">Belongs to the peptidase C40 family.</text>
</comment>
<evidence type="ECO:0000256" key="4">
    <source>
        <dbReference type="ARBA" id="ARBA00022807"/>
    </source>
</evidence>
<feature type="domain" description="NlpC/P60" evidence="5">
    <location>
        <begin position="238"/>
        <end position="378"/>
    </location>
</feature>
<evidence type="ECO:0000313" key="6">
    <source>
        <dbReference type="EMBL" id="GIG80230.1"/>
    </source>
</evidence>
<dbReference type="EMBL" id="BONV01000013">
    <property type="protein sequence ID" value="GIG80230.1"/>
    <property type="molecule type" value="Genomic_DNA"/>
</dbReference>
<dbReference type="SUPFAM" id="SSF54001">
    <property type="entry name" value="Cysteine proteinases"/>
    <property type="match status" value="1"/>
</dbReference>
<organism evidence="6 7">
    <name type="scientific">Planotetraspora kaengkrachanensis</name>
    <dbReference type="NCBI Taxonomy" id="575193"/>
    <lineage>
        <taxon>Bacteria</taxon>
        <taxon>Bacillati</taxon>
        <taxon>Actinomycetota</taxon>
        <taxon>Actinomycetes</taxon>
        <taxon>Streptosporangiales</taxon>
        <taxon>Streptosporangiaceae</taxon>
        <taxon>Planotetraspora</taxon>
    </lineage>
</organism>
<dbReference type="Gene3D" id="3.90.1720.10">
    <property type="entry name" value="endopeptidase domain like (from Nostoc punctiforme)"/>
    <property type="match status" value="1"/>
</dbReference>
<dbReference type="InterPro" id="IPR038765">
    <property type="entry name" value="Papain-like_cys_pep_sf"/>
</dbReference>
<dbReference type="GO" id="GO:0006508">
    <property type="term" value="P:proteolysis"/>
    <property type="evidence" value="ECO:0007669"/>
    <property type="project" value="UniProtKB-KW"/>
</dbReference>